<dbReference type="RefSeq" id="WP_394309885.1">
    <property type="nucleotide sequence ID" value="NZ_JBHGPK010000002.1"/>
</dbReference>
<feature type="binding site" evidence="8">
    <location>
        <position position="111"/>
    </location>
    <ligand>
        <name>GTP</name>
        <dbReference type="ChEBI" id="CHEBI:37565"/>
    </ligand>
</feature>
<keyword evidence="3 8" id="KW-0479">Metal-binding</keyword>
<comment type="similarity">
    <text evidence="8">Belongs to the MobA family.</text>
</comment>
<dbReference type="Gene3D" id="3.90.550.10">
    <property type="entry name" value="Spore Coat Polysaccharide Biosynthesis Protein SpsA, Chain A"/>
    <property type="match status" value="1"/>
</dbReference>
<keyword evidence="2 8" id="KW-0808">Transferase</keyword>
<dbReference type="EC" id="2.7.7.77" evidence="8"/>
<feature type="binding site" evidence="8">
    <location>
        <position position="78"/>
    </location>
    <ligand>
        <name>GTP</name>
        <dbReference type="ChEBI" id="CHEBI:37565"/>
    </ligand>
</feature>
<dbReference type="SUPFAM" id="SSF53448">
    <property type="entry name" value="Nucleotide-diphospho-sugar transferases"/>
    <property type="match status" value="1"/>
</dbReference>
<dbReference type="InterPro" id="IPR013482">
    <property type="entry name" value="Molybde_CF_guanTrfase"/>
</dbReference>
<evidence type="ECO:0000256" key="8">
    <source>
        <dbReference type="HAMAP-Rule" id="MF_00316"/>
    </source>
</evidence>
<comment type="catalytic activity">
    <reaction evidence="8">
        <text>Mo-molybdopterin + GTP + H(+) = Mo-molybdopterin guanine dinucleotide + diphosphate</text>
        <dbReference type="Rhea" id="RHEA:34243"/>
        <dbReference type="ChEBI" id="CHEBI:15378"/>
        <dbReference type="ChEBI" id="CHEBI:33019"/>
        <dbReference type="ChEBI" id="CHEBI:37565"/>
        <dbReference type="ChEBI" id="CHEBI:71302"/>
        <dbReference type="ChEBI" id="CHEBI:71310"/>
        <dbReference type="EC" id="2.7.7.77"/>
    </reaction>
</comment>
<keyword evidence="5 8" id="KW-0460">Magnesium</keyword>
<evidence type="ECO:0000256" key="1">
    <source>
        <dbReference type="ARBA" id="ARBA00022490"/>
    </source>
</evidence>
<dbReference type="PANTHER" id="PTHR19136:SF81">
    <property type="entry name" value="MOLYBDENUM COFACTOR GUANYLYLTRANSFERASE"/>
    <property type="match status" value="1"/>
</dbReference>
<dbReference type="EMBL" id="JBHGPK010000002">
    <property type="protein sequence ID" value="MFC2249749.1"/>
    <property type="molecule type" value="Genomic_DNA"/>
</dbReference>
<evidence type="ECO:0000256" key="5">
    <source>
        <dbReference type="ARBA" id="ARBA00022842"/>
    </source>
</evidence>
<comment type="subcellular location">
    <subcellularLocation>
        <location evidence="8">Cytoplasm</location>
    </subcellularLocation>
</comment>
<evidence type="ECO:0000256" key="4">
    <source>
        <dbReference type="ARBA" id="ARBA00022741"/>
    </source>
</evidence>
<keyword evidence="6 8" id="KW-0342">GTP-binding</keyword>
<evidence type="ECO:0000313" key="10">
    <source>
        <dbReference type="EMBL" id="MFC2249749.1"/>
    </source>
</evidence>
<dbReference type="NCBIfam" id="TIGR02665">
    <property type="entry name" value="molyb_mobA"/>
    <property type="match status" value="1"/>
</dbReference>
<dbReference type="CDD" id="cd02503">
    <property type="entry name" value="MobA"/>
    <property type="match status" value="1"/>
</dbReference>
<gene>
    <name evidence="8 10" type="primary">mobA</name>
    <name evidence="10" type="ORF">ACETRX_09015</name>
</gene>
<reference evidence="10 11" key="1">
    <citation type="submission" date="2024-09" db="EMBL/GenBank/DDBJ databases">
        <title>Description of Labrys sedimenti sp. nov., isolated from a diclofenac-degrading enrichment culture, and genome-based reclassification of Labrys portucalensis as a later heterotypic synonym of Labrys neptuniae.</title>
        <authorList>
            <person name="Tancsics A."/>
            <person name="Csepanyi A."/>
        </authorList>
    </citation>
    <scope>NUCLEOTIDE SEQUENCE [LARGE SCALE GENOMIC DNA]</scope>
    <source>
        <strain evidence="10 11">LMG 23412</strain>
    </source>
</reference>
<evidence type="ECO:0000313" key="11">
    <source>
        <dbReference type="Proteomes" id="UP001595190"/>
    </source>
</evidence>
<feature type="binding site" evidence="8">
    <location>
        <begin position="19"/>
        <end position="21"/>
    </location>
    <ligand>
        <name>GTP</name>
        <dbReference type="ChEBI" id="CHEBI:37565"/>
    </ligand>
</feature>
<evidence type="ECO:0000256" key="2">
    <source>
        <dbReference type="ARBA" id="ARBA00022679"/>
    </source>
</evidence>
<dbReference type="Proteomes" id="UP001595190">
    <property type="component" value="Unassembled WGS sequence"/>
</dbReference>
<name>A0ABV6ZC97_9HYPH</name>
<feature type="domain" description="MobA-like NTP transferase" evidence="9">
    <location>
        <begin position="16"/>
        <end position="175"/>
    </location>
</feature>
<keyword evidence="4 8" id="KW-0547">Nucleotide-binding</keyword>
<dbReference type="PANTHER" id="PTHR19136">
    <property type="entry name" value="MOLYBDENUM COFACTOR GUANYLYLTRANSFERASE"/>
    <property type="match status" value="1"/>
</dbReference>
<protein>
    <recommendedName>
        <fullName evidence="8">Molybdenum cofactor guanylyltransferase</fullName>
        <shortName evidence="8">MoCo guanylyltransferase</shortName>
        <ecNumber evidence="8">2.7.7.77</ecNumber>
    </recommendedName>
    <alternativeName>
        <fullName evidence="8">GTP:molybdopterin guanylyltransferase</fullName>
    </alternativeName>
    <alternativeName>
        <fullName evidence="8">Mo-MPT guanylyltransferase</fullName>
    </alternativeName>
    <alternativeName>
        <fullName evidence="8">Molybdopterin guanylyltransferase</fullName>
    </alternativeName>
    <alternativeName>
        <fullName evidence="8">Molybdopterin-guanine dinucleotide synthase</fullName>
        <shortName evidence="8">MGD synthase</shortName>
    </alternativeName>
</protein>
<comment type="function">
    <text evidence="8">Transfers a GMP moiety from GTP to Mo-molybdopterin (Mo-MPT) cofactor (Moco or molybdenum cofactor) to form Mo-molybdopterin guanine dinucleotide (Mo-MGD) cofactor.</text>
</comment>
<comment type="subunit">
    <text evidence="8">Monomer.</text>
</comment>
<dbReference type="HAMAP" id="MF_00316">
    <property type="entry name" value="MobA"/>
    <property type="match status" value="1"/>
</dbReference>
<keyword evidence="1 8" id="KW-0963">Cytoplasm</keyword>
<organism evidence="10 11">
    <name type="scientific">Labrys neptuniae</name>
    <dbReference type="NCBI Taxonomy" id="376174"/>
    <lineage>
        <taxon>Bacteria</taxon>
        <taxon>Pseudomonadati</taxon>
        <taxon>Pseudomonadota</taxon>
        <taxon>Alphaproteobacteria</taxon>
        <taxon>Hyphomicrobiales</taxon>
        <taxon>Xanthobacteraceae</taxon>
        <taxon>Labrys</taxon>
    </lineage>
</organism>
<accession>A0ABV6ZC97</accession>
<feature type="binding site" evidence="8">
    <location>
        <position position="111"/>
    </location>
    <ligand>
        <name>Mg(2+)</name>
        <dbReference type="ChEBI" id="CHEBI:18420"/>
    </ligand>
</feature>
<comment type="domain">
    <text evidence="8">The N-terminal domain determines nucleotide recognition and specific binding, while the C-terminal domain determines the specific binding to the target protein.</text>
</comment>
<keyword evidence="7 8" id="KW-0501">Molybdenum cofactor biosynthesis</keyword>
<evidence type="ECO:0000259" key="9">
    <source>
        <dbReference type="Pfam" id="PF12804"/>
    </source>
</evidence>
<dbReference type="InterPro" id="IPR029044">
    <property type="entry name" value="Nucleotide-diphossugar_trans"/>
</dbReference>
<sequence length="212" mass="22365">MSLNQDEQKTGSAIMGVILAGGLSRRMGGGDKGLSLLGGRTILERIAARLRPQVRALFLNANGDAARFETLSLPILPDGVPDFPGPLAGVLAGLDHAAQAGFNEVAVVPCDAPFLPADLVARLRAGTQAGRGAVAVSAGRRHPTAALWPVHLRSALRKALVEEDQRRLEAILRRHDFAEVTWPAEPFDPFANVNDSAGMAEAEALLARFPAA</sequence>
<evidence type="ECO:0000256" key="3">
    <source>
        <dbReference type="ARBA" id="ARBA00022723"/>
    </source>
</evidence>
<keyword evidence="10" id="KW-0548">Nucleotidyltransferase</keyword>
<evidence type="ECO:0000256" key="7">
    <source>
        <dbReference type="ARBA" id="ARBA00023150"/>
    </source>
</evidence>
<feature type="binding site" evidence="8">
    <location>
        <position position="32"/>
    </location>
    <ligand>
        <name>GTP</name>
        <dbReference type="ChEBI" id="CHEBI:37565"/>
    </ligand>
</feature>
<dbReference type="Pfam" id="PF12804">
    <property type="entry name" value="NTP_transf_3"/>
    <property type="match status" value="1"/>
</dbReference>
<proteinExistence type="inferred from homology"/>
<dbReference type="InterPro" id="IPR025877">
    <property type="entry name" value="MobA-like_NTP_Trfase"/>
</dbReference>
<comment type="cofactor">
    <cofactor evidence="8">
        <name>Mg(2+)</name>
        <dbReference type="ChEBI" id="CHEBI:18420"/>
    </cofactor>
</comment>
<comment type="caution">
    <text evidence="10">The sequence shown here is derived from an EMBL/GenBank/DDBJ whole genome shotgun (WGS) entry which is preliminary data.</text>
</comment>
<dbReference type="GO" id="GO:0061603">
    <property type="term" value="F:molybdenum cofactor guanylyltransferase activity"/>
    <property type="evidence" value="ECO:0007669"/>
    <property type="project" value="UniProtKB-EC"/>
</dbReference>
<feature type="binding site" evidence="8">
    <location>
        <position position="60"/>
    </location>
    <ligand>
        <name>GTP</name>
        <dbReference type="ChEBI" id="CHEBI:37565"/>
    </ligand>
</feature>
<evidence type="ECO:0000256" key="6">
    <source>
        <dbReference type="ARBA" id="ARBA00023134"/>
    </source>
</evidence>